<dbReference type="EMBL" id="QZAL01000066">
    <property type="protein sequence ID" value="THW41763.1"/>
    <property type="molecule type" value="Genomic_DNA"/>
</dbReference>
<dbReference type="PANTHER" id="PTHR14187:SF82">
    <property type="entry name" value="FAMILY CHAPERONE, PUTATIVE (AFU_ORTHOLOGUE AFUA_7G08575)-RELATED"/>
    <property type="match status" value="1"/>
</dbReference>
<feature type="non-terminal residue" evidence="1">
    <location>
        <position position="1"/>
    </location>
</feature>
<evidence type="ECO:0008006" key="3">
    <source>
        <dbReference type="Google" id="ProtNLM"/>
    </source>
</evidence>
<organism evidence="1 2">
    <name type="scientific">Aureobasidium pullulans</name>
    <name type="common">Black yeast</name>
    <name type="synonym">Pullularia pullulans</name>
    <dbReference type="NCBI Taxonomy" id="5580"/>
    <lineage>
        <taxon>Eukaryota</taxon>
        <taxon>Fungi</taxon>
        <taxon>Dikarya</taxon>
        <taxon>Ascomycota</taxon>
        <taxon>Pezizomycotina</taxon>
        <taxon>Dothideomycetes</taxon>
        <taxon>Dothideomycetidae</taxon>
        <taxon>Dothideales</taxon>
        <taxon>Saccotheciaceae</taxon>
        <taxon>Aureobasidium</taxon>
    </lineage>
</organism>
<accession>A0A4S8XNW4</accession>
<dbReference type="Proteomes" id="UP000310687">
    <property type="component" value="Unassembled WGS sequence"/>
</dbReference>
<dbReference type="InterPro" id="IPR043129">
    <property type="entry name" value="ATPase_NBD"/>
</dbReference>
<sequence length="301" mass="33869">SQTTYDKKKYHVPFPGAADDLAIGIEDGFLTVSTAEIAEIFRPIVNGVIDLVERQRIILAANHKTPKGVILVGGFGQSNYLFRCLKQRFADEAPPPTYTQAANNLVPESEGPRFMVLQPENPWTAVVSGAVMSGLEKDVVVSRKARRYYGVVVSRKWDAATHSLENKHWSTIRSEWRARNQISWCIEKGQSVPVDQPVLFGFSHQWDFDNGYPATVEPRIIVSNAASAPSEFKETVETRTLCRLLTKLKDVPRKHFKTRTKNGKKNRRLDYSIGVLVNSGSLEFDLRVDGVIYGKVRADYE</sequence>
<dbReference type="CDD" id="cd10170">
    <property type="entry name" value="ASKHA_NBD_HSP70"/>
    <property type="match status" value="1"/>
</dbReference>
<dbReference type="SUPFAM" id="SSF53067">
    <property type="entry name" value="Actin-like ATPase domain"/>
    <property type="match status" value="1"/>
</dbReference>
<name>A0A4S8XNW4_AURPU</name>
<proteinExistence type="predicted"/>
<comment type="caution">
    <text evidence="1">The sequence shown here is derived from an EMBL/GenBank/DDBJ whole genome shotgun (WGS) entry which is preliminary data.</text>
</comment>
<gene>
    <name evidence="1" type="ORF">D6D22_05247</name>
</gene>
<reference evidence="1 2" key="1">
    <citation type="submission" date="2018-10" db="EMBL/GenBank/DDBJ databases">
        <title>Fifty Aureobasidium pullulans genomes reveal a recombining polyextremotolerant generalist.</title>
        <authorList>
            <person name="Gostincar C."/>
            <person name="Turk M."/>
            <person name="Zajc J."/>
            <person name="Gunde-Cimerman N."/>
        </authorList>
    </citation>
    <scope>NUCLEOTIDE SEQUENCE [LARGE SCALE GENOMIC DNA]</scope>
    <source>
        <strain evidence="1 2">EXF-11013</strain>
    </source>
</reference>
<evidence type="ECO:0000313" key="1">
    <source>
        <dbReference type="EMBL" id="THW41763.1"/>
    </source>
</evidence>
<dbReference type="PANTHER" id="PTHR14187">
    <property type="entry name" value="ALPHA KINASE/ELONGATION FACTOR 2 KINASE"/>
    <property type="match status" value="1"/>
</dbReference>
<evidence type="ECO:0000313" key="2">
    <source>
        <dbReference type="Proteomes" id="UP000310687"/>
    </source>
</evidence>
<dbReference type="AlphaFoldDB" id="A0A4S8XNW4"/>
<protein>
    <recommendedName>
        <fullName evidence="3">Actin-like ATPase domain-containing protein</fullName>
    </recommendedName>
</protein>